<dbReference type="Gene3D" id="3.30.450.40">
    <property type="match status" value="1"/>
</dbReference>
<proteinExistence type="predicted"/>
<dbReference type="InterPro" id="IPR003018">
    <property type="entry name" value="GAF"/>
</dbReference>
<evidence type="ECO:0000256" key="4">
    <source>
        <dbReference type="SAM" id="MobiDB-lite"/>
    </source>
</evidence>
<comment type="caution">
    <text evidence="6">The sequence shown here is derived from an EMBL/GenBank/DDBJ whole genome shotgun (WGS) entry which is preliminary data.</text>
</comment>
<evidence type="ECO:0000256" key="3">
    <source>
        <dbReference type="ARBA" id="ARBA00023012"/>
    </source>
</evidence>
<name>A0ABX0BTM7_9PSEU</name>
<evidence type="ECO:0000256" key="1">
    <source>
        <dbReference type="ARBA" id="ARBA00022679"/>
    </source>
</evidence>
<dbReference type="SUPFAM" id="SSF55874">
    <property type="entry name" value="ATPase domain of HSP90 chaperone/DNA topoisomerase II/histidine kinase"/>
    <property type="match status" value="1"/>
</dbReference>
<dbReference type="InterPro" id="IPR011712">
    <property type="entry name" value="Sig_transdc_His_kin_sub3_dim/P"/>
</dbReference>
<dbReference type="InterPro" id="IPR005467">
    <property type="entry name" value="His_kinase_dom"/>
</dbReference>
<gene>
    <name evidence="6" type="ORF">G3I59_26080</name>
</gene>
<dbReference type="CDD" id="cd16917">
    <property type="entry name" value="HATPase_UhpB-NarQ-NarX-like"/>
    <property type="match status" value="1"/>
</dbReference>
<sequence length="644" mass="68007">MWFVPTLGRPAAARIPRAGGGAGDRCAALLALGSGHAFHAAAPGARRRSRDGPRRAQSTARPIPRPGPGRGRGGERGGRRARRHGPRPGPGALRRPAPRPGERAGPVPEAGGEIPGATGGPALGLRRRAVPVPGVAGGRGGLPAEVDRRREPGAPARTGRRGRDRGGLGDGGPGRGVRRAPAGRGVLAGRAAQPHPARKRGAGTARGRPVQPGRRRPARARGGNREKSRQRHLPQAGGARPGRRGRGRPARGDLPVTGLGLADPERENTLLVRIIEAISAGPELSALAAKVADLIVSATNTDVCFVHVLDDRDSALVLAGATAPFDAAAGRVRLPLGEGIAGWAASHGEPVVVAEGKEDDPRYRYFPELRGEDYTSMASVPMSSSPGGLAGVLNVHTRVRREFTDRDVRLLTTIGSLLAGAVHQARTHRRLAARERAHERFTEQVIAAQETERRRLAGDIHDGITQRLVSLRFHLEAALDPEFAAEQLVKARELADLTLDEARAAVSGLRPPVLDDLGLADSLASLARSTAELAVETEIDECRLPEHTEVALYRIAQEALQNVIKHAGTGAATLTLRRTDRGVLLRVRDRGRGFDRDTMSFGDDRSSGYGMTSMAERAELIGGRLEVSSSPENGTTVSVTVPVA</sequence>
<dbReference type="PANTHER" id="PTHR24421">
    <property type="entry name" value="NITRATE/NITRITE SENSOR PROTEIN NARX-RELATED"/>
    <property type="match status" value="1"/>
</dbReference>
<dbReference type="Gene3D" id="1.20.5.1930">
    <property type="match status" value="1"/>
</dbReference>
<dbReference type="Proteomes" id="UP000470404">
    <property type="component" value="Unassembled WGS sequence"/>
</dbReference>
<protein>
    <submittedName>
        <fullName evidence="6">GAF domain-containing sensor histidine kinase</fullName>
    </submittedName>
</protein>
<dbReference type="PROSITE" id="PS50109">
    <property type="entry name" value="HIS_KIN"/>
    <property type="match status" value="1"/>
</dbReference>
<dbReference type="SUPFAM" id="SSF55781">
    <property type="entry name" value="GAF domain-like"/>
    <property type="match status" value="1"/>
</dbReference>
<organism evidence="6 7">
    <name type="scientific">Amycolatopsis rubida</name>
    <dbReference type="NCBI Taxonomy" id="112413"/>
    <lineage>
        <taxon>Bacteria</taxon>
        <taxon>Bacillati</taxon>
        <taxon>Actinomycetota</taxon>
        <taxon>Actinomycetes</taxon>
        <taxon>Pseudonocardiales</taxon>
        <taxon>Pseudonocardiaceae</taxon>
        <taxon>Amycolatopsis</taxon>
    </lineage>
</organism>
<dbReference type="Pfam" id="PF07730">
    <property type="entry name" value="HisKA_3"/>
    <property type="match status" value="1"/>
</dbReference>
<keyword evidence="7" id="KW-1185">Reference proteome</keyword>
<accession>A0ABX0BTM7</accession>
<feature type="compositionally biased region" description="Gly residues" evidence="4">
    <location>
        <begin position="113"/>
        <end position="122"/>
    </location>
</feature>
<dbReference type="Gene3D" id="3.30.565.10">
    <property type="entry name" value="Histidine kinase-like ATPase, C-terminal domain"/>
    <property type="match status" value="1"/>
</dbReference>
<dbReference type="SMART" id="SM00387">
    <property type="entry name" value="HATPase_c"/>
    <property type="match status" value="1"/>
</dbReference>
<evidence type="ECO:0000313" key="7">
    <source>
        <dbReference type="Proteomes" id="UP000470404"/>
    </source>
</evidence>
<keyword evidence="2 6" id="KW-0418">Kinase</keyword>
<keyword evidence="1" id="KW-0808">Transferase</keyword>
<dbReference type="GO" id="GO:0016301">
    <property type="term" value="F:kinase activity"/>
    <property type="evidence" value="ECO:0007669"/>
    <property type="project" value="UniProtKB-KW"/>
</dbReference>
<dbReference type="EMBL" id="JAAGNC010000132">
    <property type="protein sequence ID" value="NEC58969.1"/>
    <property type="molecule type" value="Genomic_DNA"/>
</dbReference>
<feature type="region of interest" description="Disordered" evidence="4">
    <location>
        <begin position="39"/>
        <end position="261"/>
    </location>
</feature>
<dbReference type="Pfam" id="PF13185">
    <property type="entry name" value="GAF_2"/>
    <property type="match status" value="1"/>
</dbReference>
<dbReference type="SMART" id="SM00065">
    <property type="entry name" value="GAF"/>
    <property type="match status" value="1"/>
</dbReference>
<dbReference type="InterPro" id="IPR050482">
    <property type="entry name" value="Sensor_HK_TwoCompSys"/>
</dbReference>
<reference evidence="6 7" key="1">
    <citation type="submission" date="2020-01" db="EMBL/GenBank/DDBJ databases">
        <title>Insect and environment-associated Actinomycetes.</title>
        <authorList>
            <person name="Currrie C."/>
            <person name="Chevrette M."/>
            <person name="Carlson C."/>
            <person name="Stubbendieck R."/>
            <person name="Wendt-Pienkowski E."/>
        </authorList>
    </citation>
    <scope>NUCLEOTIDE SEQUENCE [LARGE SCALE GENOMIC DNA]</scope>
    <source>
        <strain evidence="6 7">SID8386</strain>
    </source>
</reference>
<keyword evidence="3" id="KW-0902">Two-component regulatory system</keyword>
<evidence type="ECO:0000313" key="6">
    <source>
        <dbReference type="EMBL" id="NEC58969.1"/>
    </source>
</evidence>
<dbReference type="InterPro" id="IPR036890">
    <property type="entry name" value="HATPase_C_sf"/>
</dbReference>
<dbReference type="Pfam" id="PF02518">
    <property type="entry name" value="HATPase_c"/>
    <property type="match status" value="1"/>
</dbReference>
<evidence type="ECO:0000256" key="2">
    <source>
        <dbReference type="ARBA" id="ARBA00022777"/>
    </source>
</evidence>
<dbReference type="InterPro" id="IPR003594">
    <property type="entry name" value="HATPase_dom"/>
</dbReference>
<dbReference type="InterPro" id="IPR029016">
    <property type="entry name" value="GAF-like_dom_sf"/>
</dbReference>
<evidence type="ECO:0000259" key="5">
    <source>
        <dbReference type="PROSITE" id="PS50109"/>
    </source>
</evidence>
<feature type="compositionally biased region" description="Low complexity" evidence="4">
    <location>
        <begin position="179"/>
        <end position="192"/>
    </location>
</feature>
<feature type="domain" description="Histidine kinase" evidence="5">
    <location>
        <begin position="552"/>
        <end position="644"/>
    </location>
</feature>
<feature type="compositionally biased region" description="Low complexity" evidence="4">
    <location>
        <begin position="202"/>
        <end position="212"/>
    </location>
</feature>